<comment type="caution">
    <text evidence="1">The sequence shown here is derived from an EMBL/GenBank/DDBJ whole genome shotgun (WGS) entry which is preliminary data.</text>
</comment>
<gene>
    <name evidence="1" type="ORF">EBO34_18340</name>
</gene>
<accession>A0A3M7TNW4</accession>
<organism evidence="1 2">
    <name type="scientific">Alteribacter keqinensis</name>
    <dbReference type="NCBI Taxonomy" id="2483800"/>
    <lineage>
        <taxon>Bacteria</taxon>
        <taxon>Bacillati</taxon>
        <taxon>Bacillota</taxon>
        <taxon>Bacilli</taxon>
        <taxon>Bacillales</taxon>
        <taxon>Bacillaceae</taxon>
        <taxon>Alteribacter</taxon>
    </lineage>
</organism>
<proteinExistence type="predicted"/>
<dbReference type="Proteomes" id="UP000278746">
    <property type="component" value="Unassembled WGS sequence"/>
</dbReference>
<protein>
    <submittedName>
        <fullName evidence="1">Uncharacterized protein</fullName>
    </submittedName>
</protein>
<sequence>MIISVLKINVYYKRCFHIIVSNFTSFKEQNMKMKPACPSLSVAVPASLLKLKLCGVLPGPHCHRSLRPFGFIIFSVKATIFTKTEIKSVDYSECREQ</sequence>
<name>A0A3M7TNW4_9BACI</name>
<dbReference type="EMBL" id="RHIB01000003">
    <property type="protein sequence ID" value="RNA67142.1"/>
    <property type="molecule type" value="Genomic_DNA"/>
</dbReference>
<dbReference type="AlphaFoldDB" id="A0A3M7TNW4"/>
<dbReference type="RefSeq" id="WP_122901290.1">
    <property type="nucleotide sequence ID" value="NZ_RHIB01000003.1"/>
</dbReference>
<evidence type="ECO:0000313" key="2">
    <source>
        <dbReference type="Proteomes" id="UP000278746"/>
    </source>
</evidence>
<reference evidence="1 2" key="1">
    <citation type="submission" date="2018-10" db="EMBL/GenBank/DDBJ databases">
        <title>Bacillus Keqinensis sp. nov., a moderately halophilic bacterium isolated from a saline-alkaline lake.</title>
        <authorList>
            <person name="Wang H."/>
        </authorList>
    </citation>
    <scope>NUCLEOTIDE SEQUENCE [LARGE SCALE GENOMIC DNA]</scope>
    <source>
        <strain evidence="1 2">KQ-3</strain>
    </source>
</reference>
<evidence type="ECO:0000313" key="1">
    <source>
        <dbReference type="EMBL" id="RNA67142.1"/>
    </source>
</evidence>
<keyword evidence="2" id="KW-1185">Reference proteome</keyword>